<keyword evidence="2" id="KW-1185">Reference proteome</keyword>
<accession>A0A4P6HI04</accession>
<dbReference type="EMBL" id="CP026538">
    <property type="protein sequence ID" value="QAZ66773.1"/>
    <property type="molecule type" value="Genomic_DNA"/>
</dbReference>
<organism evidence="1 2">
    <name type="scientific">Solidesulfovibrio carbinolicus</name>
    <dbReference type="NCBI Taxonomy" id="296842"/>
    <lineage>
        <taxon>Bacteria</taxon>
        <taxon>Pseudomonadati</taxon>
        <taxon>Thermodesulfobacteriota</taxon>
        <taxon>Desulfovibrionia</taxon>
        <taxon>Desulfovibrionales</taxon>
        <taxon>Desulfovibrionaceae</taxon>
        <taxon>Solidesulfovibrio</taxon>
    </lineage>
</organism>
<evidence type="ECO:0000313" key="2">
    <source>
        <dbReference type="Proteomes" id="UP000293296"/>
    </source>
</evidence>
<dbReference type="AlphaFoldDB" id="A0A4P6HI04"/>
<proteinExistence type="predicted"/>
<gene>
    <name evidence="1" type="ORF">C3Y92_05750</name>
</gene>
<dbReference type="RefSeq" id="WP_129350510.1">
    <property type="nucleotide sequence ID" value="NZ_CP026538.1"/>
</dbReference>
<dbReference type="OrthoDB" id="564699at2"/>
<sequence>MLTKLISELAAGIPSRTAEIPVNIAGVTCKLKIEDLLRLATPADSGAAAASHGLLAHVVAGLTNGHVLVATGPATFEFRRLTEFHLPNPADIDVKGNAATASRLLNPSQIAGVVFDGSQAIAIPHGNLEDAGTKSHADLDAHVDDATRHRVINDAGTTETDLWSAAQVIGGLSTRASTNHNHALAGLSERAYASLTNRPAFFAIIAVAGQTSITADVEADTLTLVPGSGIAITTDPTTGTVTITNNGGGIPGAHGHTGPADGGTVSHAALTGVDTDTATSAIHHTLGTGANQAAPGNHGHAYLPLTGGALTGALTIMGGTAWHSGNDGPGSGLDADTVDGRHADELGSSALRFVMAQLFGGF</sequence>
<protein>
    <submittedName>
        <fullName evidence="1">Uncharacterized protein</fullName>
    </submittedName>
</protein>
<dbReference type="Proteomes" id="UP000293296">
    <property type="component" value="Chromosome"/>
</dbReference>
<reference evidence="1 2" key="1">
    <citation type="submission" date="2018-02" db="EMBL/GenBank/DDBJ databases">
        <title>Genome sequence of Desulfovibrio carbinolicus DSM 3852.</title>
        <authorList>
            <person name="Wilbanks E."/>
            <person name="Skennerton C.T."/>
            <person name="Orphan V.J."/>
        </authorList>
    </citation>
    <scope>NUCLEOTIDE SEQUENCE [LARGE SCALE GENOMIC DNA]</scope>
    <source>
        <strain evidence="1 2">DSM 3852</strain>
    </source>
</reference>
<evidence type="ECO:0000313" key="1">
    <source>
        <dbReference type="EMBL" id="QAZ66773.1"/>
    </source>
</evidence>
<name>A0A4P6HI04_9BACT</name>
<dbReference type="KEGG" id="dcb:C3Y92_05750"/>